<dbReference type="KEGG" id="asem:NNL22_06140"/>
<feature type="domain" description="Glycosyltransferase 2-like" evidence="4">
    <location>
        <begin position="4"/>
        <end position="88"/>
    </location>
</feature>
<evidence type="ECO:0000259" key="4">
    <source>
        <dbReference type="Pfam" id="PF00535"/>
    </source>
</evidence>
<dbReference type="AlphaFoldDB" id="A0A9E8HK64"/>
<dbReference type="Pfam" id="PF00535">
    <property type="entry name" value="Glycos_transf_2"/>
    <property type="match status" value="1"/>
</dbReference>
<keyword evidence="2 5" id="KW-0328">Glycosyltransferase</keyword>
<dbReference type="EC" id="2.4.-.-" evidence="5"/>
<accession>A0A9E8HK64</accession>
<name>A0A9E8HK64_9ALTE</name>
<evidence type="ECO:0000313" key="6">
    <source>
        <dbReference type="Proteomes" id="UP001164472"/>
    </source>
</evidence>
<reference evidence="5" key="1">
    <citation type="submission" date="2022-07" db="EMBL/GenBank/DDBJ databases">
        <title>Alkalimarinus sp. nov., isolated from gut of a Alitta virens.</title>
        <authorList>
            <person name="Yang A.I."/>
            <person name="Shin N.-R."/>
        </authorList>
    </citation>
    <scope>NUCLEOTIDE SEQUENCE</scope>
    <source>
        <strain evidence="5">FA028</strain>
    </source>
</reference>
<keyword evidence="3 5" id="KW-0808">Transferase</keyword>
<comment type="similarity">
    <text evidence="1">Belongs to the glycosyltransferase 2 family.</text>
</comment>
<dbReference type="SUPFAM" id="SSF53448">
    <property type="entry name" value="Nucleotide-diphospho-sugar transferases"/>
    <property type="match status" value="1"/>
</dbReference>
<dbReference type="GO" id="GO:0016757">
    <property type="term" value="F:glycosyltransferase activity"/>
    <property type="evidence" value="ECO:0007669"/>
    <property type="project" value="UniProtKB-KW"/>
</dbReference>
<organism evidence="5 6">
    <name type="scientific">Alkalimarinus sediminis</name>
    <dbReference type="NCBI Taxonomy" id="1632866"/>
    <lineage>
        <taxon>Bacteria</taxon>
        <taxon>Pseudomonadati</taxon>
        <taxon>Pseudomonadota</taxon>
        <taxon>Gammaproteobacteria</taxon>
        <taxon>Alteromonadales</taxon>
        <taxon>Alteromonadaceae</taxon>
        <taxon>Alkalimarinus</taxon>
    </lineage>
</organism>
<dbReference type="InterPro" id="IPR029044">
    <property type="entry name" value="Nucleotide-diphossugar_trans"/>
</dbReference>
<evidence type="ECO:0000256" key="1">
    <source>
        <dbReference type="ARBA" id="ARBA00006739"/>
    </source>
</evidence>
<dbReference type="PANTHER" id="PTHR43179:SF12">
    <property type="entry name" value="GALACTOFURANOSYLTRANSFERASE GLFT2"/>
    <property type="match status" value="1"/>
</dbReference>
<keyword evidence="6" id="KW-1185">Reference proteome</keyword>
<dbReference type="RefSeq" id="WP_251811971.1">
    <property type="nucleotide sequence ID" value="NZ_CP101527.1"/>
</dbReference>
<protein>
    <submittedName>
        <fullName evidence="5">Glycosyltransferase</fullName>
        <ecNumber evidence="5">2.4.-.-</ecNumber>
    </submittedName>
</protein>
<dbReference type="Proteomes" id="UP001164472">
    <property type="component" value="Chromosome"/>
</dbReference>
<dbReference type="EMBL" id="CP101527">
    <property type="protein sequence ID" value="UZW76155.1"/>
    <property type="molecule type" value="Genomic_DNA"/>
</dbReference>
<dbReference type="PANTHER" id="PTHR43179">
    <property type="entry name" value="RHAMNOSYLTRANSFERASE WBBL"/>
    <property type="match status" value="1"/>
</dbReference>
<evidence type="ECO:0000313" key="5">
    <source>
        <dbReference type="EMBL" id="UZW76155.1"/>
    </source>
</evidence>
<evidence type="ECO:0000256" key="3">
    <source>
        <dbReference type="ARBA" id="ARBA00022679"/>
    </source>
</evidence>
<sequence>MKFSIVILTYNRPNSLANLLTHLEEVMVAGVEVIVVDNNSVNVNWSQFKNKYPLVEFIHLGENVGVGGRNEGIRRAQGQYVITLDDDIVGINLIDLNVIEQHFNDISELGALCFKVLDQKNKSIVNWIHHCKPEIYAEKVFQTYEITEGAVVFKKSALKKAGLYPEEFFISHEGTDLAFRLMDAGYSVYYSPDIIVEHEHALAGRPSWRRYYYDTRNSIWLAIRNYDLELIIKRLPIALISMLIYSIRDGYFKFWVKGVYDALKAFGEANKNRTRMKACVKKEIKCIDKMRPSTFYMIKKRLFTRKVRI</sequence>
<evidence type="ECO:0000256" key="2">
    <source>
        <dbReference type="ARBA" id="ARBA00022676"/>
    </source>
</evidence>
<gene>
    <name evidence="5" type="ORF">NNL22_06140</name>
</gene>
<dbReference type="Gene3D" id="3.90.550.10">
    <property type="entry name" value="Spore Coat Polysaccharide Biosynthesis Protein SpsA, Chain A"/>
    <property type="match status" value="1"/>
</dbReference>
<dbReference type="InterPro" id="IPR001173">
    <property type="entry name" value="Glyco_trans_2-like"/>
</dbReference>
<proteinExistence type="inferred from homology"/>